<evidence type="ECO:0000256" key="2">
    <source>
        <dbReference type="ARBA" id="ARBA00005466"/>
    </source>
</evidence>
<dbReference type="PANTHER" id="PTHR42973">
    <property type="entry name" value="BINDING OXIDOREDUCTASE, PUTATIVE (AFU_ORTHOLOGUE AFUA_1G17690)-RELATED"/>
    <property type="match status" value="1"/>
</dbReference>
<dbReference type="SUPFAM" id="SSF56176">
    <property type="entry name" value="FAD-binding/transporter-associated domain-like"/>
    <property type="match status" value="1"/>
</dbReference>
<dbReference type="STRING" id="1238182.C882_4006"/>
<keyword evidence="3" id="KW-0285">Flavoprotein</keyword>
<dbReference type="eggNOG" id="COG0277">
    <property type="taxonomic scope" value="Bacteria"/>
</dbReference>
<dbReference type="Pfam" id="PF01565">
    <property type="entry name" value="FAD_binding_4"/>
    <property type="match status" value="1"/>
</dbReference>
<evidence type="ECO:0000313" key="8">
    <source>
        <dbReference type="Proteomes" id="UP000009881"/>
    </source>
</evidence>
<keyword evidence="5" id="KW-0560">Oxidoreductase</keyword>
<proteinExistence type="inferred from homology"/>
<dbReference type="InterPro" id="IPR050416">
    <property type="entry name" value="FAD-linked_Oxidoreductase"/>
</dbReference>
<sequence>MPDITVIRRDGTSADLAEDAVSDFRAALRGPLLAGGDPSYDDARTVWNAAVNRRPGLIARCADAADVGAAVRFARTHDLSLCVRGGGHSVAGTAVADGALMIDLSHMNGVRCRPHDGGTTVGPGATLGDVDHATQAHGLAVPAGIVSTTGVAGLTLGGGFGWLTRRYGYTCDNLAGADVVTADGRAVRADPDNNPDLFWALRGGGGNFGIVTAFDFRARPCGPTVLGGLRLHPLKEAPGLLQVFRQLTDAAPETLTCLLVLRPAPPAPFLPKDMHGKPICGIGVCYSGDDLDAGERLLAPLRRFGTPLADLIGPKPFTAVQTMLDATQPPGRCYYEKSEYLPACTPEVGEVMTDHTWEVTSPMTSTLCLHLGGAMARAGPDAGAVGHRDARFVVKIGASWPDGPGDPHVDWTRAFWRDLRPFGTGGSYVNFLDADETPDRVAAAYGDALPRLRAIKRDVDPENVFRINNNIAPADAAAV</sequence>
<dbReference type="PANTHER" id="PTHR42973:SF39">
    <property type="entry name" value="FAD-BINDING PCMH-TYPE DOMAIN-CONTAINING PROTEIN"/>
    <property type="match status" value="1"/>
</dbReference>
<evidence type="ECO:0000313" key="7">
    <source>
        <dbReference type="EMBL" id="EKV31633.1"/>
    </source>
</evidence>
<dbReference type="Gene3D" id="3.30.465.10">
    <property type="match status" value="1"/>
</dbReference>
<dbReference type="EMBL" id="ANHY01000006">
    <property type="protein sequence ID" value="EKV31633.1"/>
    <property type="molecule type" value="Genomic_DNA"/>
</dbReference>
<dbReference type="InterPro" id="IPR012951">
    <property type="entry name" value="BBE"/>
</dbReference>
<gene>
    <name evidence="7" type="ORF">C882_4006</name>
</gene>
<evidence type="ECO:0000256" key="4">
    <source>
        <dbReference type="ARBA" id="ARBA00022827"/>
    </source>
</evidence>
<dbReference type="InterPro" id="IPR006094">
    <property type="entry name" value="Oxid_FAD_bind_N"/>
</dbReference>
<evidence type="ECO:0000256" key="3">
    <source>
        <dbReference type="ARBA" id="ARBA00022630"/>
    </source>
</evidence>
<accession>K9HMX7</accession>
<dbReference type="InterPro" id="IPR036318">
    <property type="entry name" value="FAD-bd_PCMH-like_sf"/>
</dbReference>
<keyword evidence="4" id="KW-0274">FAD</keyword>
<dbReference type="Pfam" id="PF08031">
    <property type="entry name" value="BBE"/>
    <property type="match status" value="1"/>
</dbReference>
<evidence type="ECO:0000259" key="6">
    <source>
        <dbReference type="PROSITE" id="PS51387"/>
    </source>
</evidence>
<dbReference type="InterPro" id="IPR016169">
    <property type="entry name" value="FAD-bd_PCMH_sub2"/>
</dbReference>
<keyword evidence="8" id="KW-1185">Reference proteome</keyword>
<dbReference type="GO" id="GO:0016491">
    <property type="term" value="F:oxidoreductase activity"/>
    <property type="evidence" value="ECO:0007669"/>
    <property type="project" value="UniProtKB-KW"/>
</dbReference>
<feature type="domain" description="FAD-binding PCMH-type" evidence="6">
    <location>
        <begin position="51"/>
        <end position="221"/>
    </location>
</feature>
<evidence type="ECO:0000256" key="1">
    <source>
        <dbReference type="ARBA" id="ARBA00001974"/>
    </source>
</evidence>
<protein>
    <submittedName>
        <fullName evidence="7">Putative oxidoreductase</fullName>
    </submittedName>
</protein>
<comment type="cofactor">
    <cofactor evidence="1">
        <name>FAD</name>
        <dbReference type="ChEBI" id="CHEBI:57692"/>
    </cofactor>
</comment>
<comment type="similarity">
    <text evidence="2">Belongs to the oxygen-dependent FAD-linked oxidoreductase family.</text>
</comment>
<dbReference type="Gene3D" id="3.30.43.10">
    <property type="entry name" value="Uridine Diphospho-n-acetylenolpyruvylglucosamine Reductase, domain 2"/>
    <property type="match status" value="1"/>
</dbReference>
<dbReference type="Proteomes" id="UP000009881">
    <property type="component" value="Unassembled WGS sequence"/>
</dbReference>
<reference evidence="7 8" key="1">
    <citation type="journal article" date="2013" name="Genome Announc.">
        <title>Draft Genome Sequence of an Alphaproteobacterium, Caenispirillum salinarum AK4(T), Isolated from a Solar Saltern.</title>
        <authorList>
            <person name="Khatri I."/>
            <person name="Singh A."/>
            <person name="Korpole S."/>
            <person name="Pinnaka A.K."/>
            <person name="Subramanian S."/>
        </authorList>
    </citation>
    <scope>NUCLEOTIDE SEQUENCE [LARGE SCALE GENOMIC DNA]</scope>
    <source>
        <strain evidence="7 8">AK4</strain>
    </source>
</reference>
<evidence type="ECO:0000256" key="5">
    <source>
        <dbReference type="ARBA" id="ARBA00023002"/>
    </source>
</evidence>
<name>K9HMX7_9PROT</name>
<dbReference type="GO" id="GO:0071949">
    <property type="term" value="F:FAD binding"/>
    <property type="evidence" value="ECO:0007669"/>
    <property type="project" value="InterPro"/>
</dbReference>
<dbReference type="AlphaFoldDB" id="K9HMX7"/>
<organism evidence="7 8">
    <name type="scientific">Caenispirillum salinarum AK4</name>
    <dbReference type="NCBI Taxonomy" id="1238182"/>
    <lineage>
        <taxon>Bacteria</taxon>
        <taxon>Pseudomonadati</taxon>
        <taxon>Pseudomonadota</taxon>
        <taxon>Alphaproteobacteria</taxon>
        <taxon>Rhodospirillales</taxon>
        <taxon>Novispirillaceae</taxon>
        <taxon>Caenispirillum</taxon>
    </lineage>
</organism>
<dbReference type="PROSITE" id="PS00862">
    <property type="entry name" value="OX2_COVAL_FAD"/>
    <property type="match status" value="1"/>
</dbReference>
<dbReference type="OrthoDB" id="9775082at2"/>
<dbReference type="InterPro" id="IPR016166">
    <property type="entry name" value="FAD-bd_PCMH"/>
</dbReference>
<dbReference type="InterPro" id="IPR006093">
    <property type="entry name" value="Oxy_OxRdtase_FAD_BS"/>
</dbReference>
<dbReference type="RefSeq" id="WP_009540114.1">
    <property type="nucleotide sequence ID" value="NZ_ANHY01000006.1"/>
</dbReference>
<dbReference type="InterPro" id="IPR016167">
    <property type="entry name" value="FAD-bd_PCMH_sub1"/>
</dbReference>
<dbReference type="Gene3D" id="3.40.462.20">
    <property type="match status" value="1"/>
</dbReference>
<comment type="caution">
    <text evidence="7">The sequence shown here is derived from an EMBL/GenBank/DDBJ whole genome shotgun (WGS) entry which is preliminary data.</text>
</comment>
<dbReference type="PROSITE" id="PS51387">
    <property type="entry name" value="FAD_PCMH"/>
    <property type="match status" value="1"/>
</dbReference>